<dbReference type="PANTHER" id="PTHR47851">
    <property type="entry name" value="OS06G0588700 PROTEIN-RELATED"/>
    <property type="match status" value="1"/>
</dbReference>
<dbReference type="Proteomes" id="UP001153076">
    <property type="component" value="Unassembled WGS sequence"/>
</dbReference>
<dbReference type="EMBL" id="JAKOGI010000248">
    <property type="protein sequence ID" value="KAJ8438612.1"/>
    <property type="molecule type" value="Genomic_DNA"/>
</dbReference>
<reference evidence="1" key="1">
    <citation type="submission" date="2022-04" db="EMBL/GenBank/DDBJ databases">
        <title>Carnegiea gigantea Genome sequencing and assembly v2.</title>
        <authorList>
            <person name="Copetti D."/>
            <person name="Sanderson M.J."/>
            <person name="Burquez A."/>
            <person name="Wojciechowski M.F."/>
        </authorList>
    </citation>
    <scope>NUCLEOTIDE SEQUENCE</scope>
    <source>
        <strain evidence="1">SGP5-SGP5p</strain>
        <tissue evidence="1">Aerial part</tissue>
    </source>
</reference>
<name>A0A9Q1QDY7_9CARY</name>
<dbReference type="AlphaFoldDB" id="A0A9Q1QDY7"/>
<dbReference type="PANTHER" id="PTHR47851:SF5">
    <property type="entry name" value="MYB_SANT-LIKE DOMAIN-CONTAINING PROTEIN"/>
    <property type="match status" value="1"/>
</dbReference>
<protein>
    <submittedName>
        <fullName evidence="1">Uncharacterized protein</fullName>
    </submittedName>
</protein>
<accession>A0A9Q1QDY7</accession>
<sequence length="211" mass="24019">MGEFSYKVPTKEWVEVWLQATKKQDQEQNTILVDPSWWEEKVKVHSHFREHGLENATEMEIIFSKAFATGEHSWDRYTSQIFEVGNVILIEKEHNMKKKISTSDKGNEKAIVPNKSKVDTATGMRYQLGQSKVGTASRMGVDPPGCSIAECISLLKSLPSVDLGSESYMLGVGLFIKRQYREIFIALEDDDVRVAWLEDELKREHISASGH</sequence>
<keyword evidence="2" id="KW-1185">Reference proteome</keyword>
<comment type="caution">
    <text evidence="1">The sequence shown here is derived from an EMBL/GenBank/DDBJ whole genome shotgun (WGS) entry which is preliminary data.</text>
</comment>
<evidence type="ECO:0000313" key="1">
    <source>
        <dbReference type="EMBL" id="KAJ8438612.1"/>
    </source>
</evidence>
<proteinExistence type="predicted"/>
<evidence type="ECO:0000313" key="2">
    <source>
        <dbReference type="Proteomes" id="UP001153076"/>
    </source>
</evidence>
<gene>
    <name evidence="1" type="ORF">Cgig2_010396</name>
</gene>
<dbReference type="OrthoDB" id="683049at2759"/>
<organism evidence="1 2">
    <name type="scientific">Carnegiea gigantea</name>
    <dbReference type="NCBI Taxonomy" id="171969"/>
    <lineage>
        <taxon>Eukaryota</taxon>
        <taxon>Viridiplantae</taxon>
        <taxon>Streptophyta</taxon>
        <taxon>Embryophyta</taxon>
        <taxon>Tracheophyta</taxon>
        <taxon>Spermatophyta</taxon>
        <taxon>Magnoliopsida</taxon>
        <taxon>eudicotyledons</taxon>
        <taxon>Gunneridae</taxon>
        <taxon>Pentapetalae</taxon>
        <taxon>Caryophyllales</taxon>
        <taxon>Cactineae</taxon>
        <taxon>Cactaceae</taxon>
        <taxon>Cactoideae</taxon>
        <taxon>Echinocereeae</taxon>
        <taxon>Carnegiea</taxon>
    </lineage>
</organism>